<evidence type="ECO:0000256" key="7">
    <source>
        <dbReference type="SAM" id="MobiDB-lite"/>
    </source>
</evidence>
<dbReference type="Gene3D" id="1.10.10.10">
    <property type="entry name" value="Winged helix-like DNA-binding domain superfamily/Winged helix DNA-binding domain"/>
    <property type="match status" value="1"/>
</dbReference>
<feature type="region of interest" description="Disordered" evidence="7">
    <location>
        <begin position="103"/>
        <end position="128"/>
    </location>
</feature>
<evidence type="ECO:0000256" key="1">
    <source>
        <dbReference type="ARBA" id="ARBA00004496"/>
    </source>
</evidence>
<dbReference type="EMBL" id="JAINUF010000007">
    <property type="protein sequence ID" value="KAJ8353277.1"/>
    <property type="molecule type" value="Genomic_DNA"/>
</dbReference>
<keyword evidence="6" id="KW-0539">Nucleus</keyword>
<name>A0A9Q1F8L1_SYNKA</name>
<dbReference type="PANTHER" id="PTHR45767:SF4">
    <property type="entry name" value="FORKHEAD BOX PROTEIN O3-RELATED"/>
    <property type="match status" value="1"/>
</dbReference>
<feature type="compositionally biased region" description="Polar residues" evidence="7">
    <location>
        <begin position="61"/>
        <end position="87"/>
    </location>
</feature>
<dbReference type="SMART" id="SM00339">
    <property type="entry name" value="FH"/>
    <property type="match status" value="1"/>
</dbReference>
<dbReference type="OrthoDB" id="5954824at2759"/>
<dbReference type="InterPro" id="IPR001766">
    <property type="entry name" value="Fork_head_dom"/>
</dbReference>
<dbReference type="AlphaFoldDB" id="A0A9Q1F8L1"/>
<dbReference type="Proteomes" id="UP001152622">
    <property type="component" value="Chromosome 7"/>
</dbReference>
<evidence type="ECO:0000259" key="8">
    <source>
        <dbReference type="PROSITE" id="PS50039"/>
    </source>
</evidence>
<dbReference type="GO" id="GO:0000978">
    <property type="term" value="F:RNA polymerase II cis-regulatory region sequence-specific DNA binding"/>
    <property type="evidence" value="ECO:0007669"/>
    <property type="project" value="TreeGrafter"/>
</dbReference>
<evidence type="ECO:0000256" key="6">
    <source>
        <dbReference type="PROSITE-ProRule" id="PRU00089"/>
    </source>
</evidence>
<evidence type="ECO:0000313" key="9">
    <source>
        <dbReference type="EMBL" id="KAJ8353277.1"/>
    </source>
</evidence>
<keyword evidence="5" id="KW-0804">Transcription</keyword>
<evidence type="ECO:0000256" key="2">
    <source>
        <dbReference type="ARBA" id="ARBA00022490"/>
    </source>
</evidence>
<dbReference type="SUPFAM" id="SSF46785">
    <property type="entry name" value="Winged helix' DNA-binding domain"/>
    <property type="match status" value="1"/>
</dbReference>
<keyword evidence="4 6" id="KW-0238">DNA-binding</keyword>
<evidence type="ECO:0000256" key="3">
    <source>
        <dbReference type="ARBA" id="ARBA00023015"/>
    </source>
</evidence>
<dbReference type="Pfam" id="PF00250">
    <property type="entry name" value="Forkhead"/>
    <property type="match status" value="1"/>
</dbReference>
<evidence type="ECO:0000256" key="4">
    <source>
        <dbReference type="ARBA" id="ARBA00023125"/>
    </source>
</evidence>
<evidence type="ECO:0000256" key="5">
    <source>
        <dbReference type="ARBA" id="ARBA00023163"/>
    </source>
</evidence>
<sequence length="273" mass="29890">MEEALSPDHLSSLDVEIDPDFEPQKRPRSCTWPLPRPESNVGKPGSTDNEIIPKEGDDDASTSVTSGTNGIVGYTSTTGGDGNSPNATPVEGINAVSTTLLKSGSSLSPATPGAGQESHQPKKSSSRRNAWGNLSYADLITKAIESSPEKRLTLSQIYDWMVRCVGLPYFNDKGDSNSSAGWKSLLSSLKVFWPFVLTKPVTTEQRKSFSLILSFGNCCLNKMCAFTTVTSTKCQRSLCHHFQLFRSIAYRDFRMWTQPIYLLYSTTAFGHGI</sequence>
<dbReference type="GO" id="GO:0005634">
    <property type="term" value="C:nucleus"/>
    <property type="evidence" value="ECO:0007669"/>
    <property type="project" value="UniProtKB-SubCell"/>
</dbReference>
<protein>
    <recommendedName>
        <fullName evidence="8">Fork-head domain-containing protein</fullName>
    </recommendedName>
</protein>
<feature type="domain" description="Fork-head" evidence="8">
    <location>
        <begin position="131"/>
        <end position="184"/>
    </location>
</feature>
<proteinExistence type="predicted"/>
<organism evidence="9 10">
    <name type="scientific">Synaphobranchus kaupii</name>
    <name type="common">Kaup's arrowtooth eel</name>
    <dbReference type="NCBI Taxonomy" id="118154"/>
    <lineage>
        <taxon>Eukaryota</taxon>
        <taxon>Metazoa</taxon>
        <taxon>Chordata</taxon>
        <taxon>Craniata</taxon>
        <taxon>Vertebrata</taxon>
        <taxon>Euteleostomi</taxon>
        <taxon>Actinopterygii</taxon>
        <taxon>Neopterygii</taxon>
        <taxon>Teleostei</taxon>
        <taxon>Anguilliformes</taxon>
        <taxon>Synaphobranchidae</taxon>
        <taxon>Synaphobranchus</taxon>
    </lineage>
</organism>
<keyword evidence="10" id="KW-1185">Reference proteome</keyword>
<evidence type="ECO:0000313" key="10">
    <source>
        <dbReference type="Proteomes" id="UP001152622"/>
    </source>
</evidence>
<dbReference type="GO" id="GO:0005759">
    <property type="term" value="C:mitochondrial matrix"/>
    <property type="evidence" value="ECO:0007669"/>
    <property type="project" value="TreeGrafter"/>
</dbReference>
<gene>
    <name evidence="9" type="ORF">SKAU_G00208440</name>
</gene>
<dbReference type="InterPro" id="IPR036388">
    <property type="entry name" value="WH-like_DNA-bd_sf"/>
</dbReference>
<keyword evidence="2" id="KW-0963">Cytoplasm</keyword>
<accession>A0A9Q1F8L1</accession>
<keyword evidence="3" id="KW-0805">Transcription regulation</keyword>
<dbReference type="GO" id="GO:0000981">
    <property type="term" value="F:DNA-binding transcription factor activity, RNA polymerase II-specific"/>
    <property type="evidence" value="ECO:0007669"/>
    <property type="project" value="TreeGrafter"/>
</dbReference>
<reference evidence="9" key="1">
    <citation type="journal article" date="2023" name="Science">
        <title>Genome structures resolve the early diversification of teleost fishes.</title>
        <authorList>
            <person name="Parey E."/>
            <person name="Louis A."/>
            <person name="Montfort J."/>
            <person name="Bouchez O."/>
            <person name="Roques C."/>
            <person name="Iampietro C."/>
            <person name="Lluch J."/>
            <person name="Castinel A."/>
            <person name="Donnadieu C."/>
            <person name="Desvignes T."/>
            <person name="Floi Bucao C."/>
            <person name="Jouanno E."/>
            <person name="Wen M."/>
            <person name="Mejri S."/>
            <person name="Dirks R."/>
            <person name="Jansen H."/>
            <person name="Henkel C."/>
            <person name="Chen W.J."/>
            <person name="Zahm M."/>
            <person name="Cabau C."/>
            <person name="Klopp C."/>
            <person name="Thompson A.W."/>
            <person name="Robinson-Rechavi M."/>
            <person name="Braasch I."/>
            <person name="Lecointre G."/>
            <person name="Bobe J."/>
            <person name="Postlethwait J.H."/>
            <person name="Berthelot C."/>
            <person name="Roest Crollius H."/>
            <person name="Guiguen Y."/>
        </authorList>
    </citation>
    <scope>NUCLEOTIDE SEQUENCE</scope>
    <source>
        <strain evidence="9">WJC10195</strain>
    </source>
</reference>
<comment type="caution">
    <text evidence="9">The sequence shown here is derived from an EMBL/GenBank/DDBJ whole genome shotgun (WGS) entry which is preliminary data.</text>
</comment>
<dbReference type="InterPro" id="IPR036390">
    <property type="entry name" value="WH_DNA-bd_sf"/>
</dbReference>
<dbReference type="PANTHER" id="PTHR45767">
    <property type="entry name" value="FORKHEAD BOX PROTEIN O"/>
    <property type="match status" value="1"/>
</dbReference>
<comment type="subcellular location">
    <subcellularLocation>
        <location evidence="1">Cytoplasm</location>
    </subcellularLocation>
    <subcellularLocation>
        <location evidence="6">Nucleus</location>
    </subcellularLocation>
</comment>
<feature type="DNA-binding region" description="Fork-head" evidence="6">
    <location>
        <begin position="131"/>
        <end position="184"/>
    </location>
</feature>
<dbReference type="PROSITE" id="PS50039">
    <property type="entry name" value="FORK_HEAD_3"/>
    <property type="match status" value="1"/>
</dbReference>
<feature type="region of interest" description="Disordered" evidence="7">
    <location>
        <begin position="1"/>
        <end position="91"/>
    </location>
</feature>